<accession>Q1Q6A3</accession>
<dbReference type="EMBL" id="CP049055">
    <property type="protein sequence ID" value="QII13104.1"/>
    <property type="molecule type" value="Genomic_DNA"/>
</dbReference>
<reference evidence="3 4" key="3">
    <citation type="submission" date="2020-02" db="EMBL/GenBank/DDBJ databases">
        <title>Newly sequenced genome of strain CSTR1 showed variability in Candidatus Kuenenia stuttgartiensis genomes.</title>
        <authorList>
            <person name="Ding C."/>
            <person name="Adrian L."/>
        </authorList>
    </citation>
    <scope>NUCLEOTIDE SEQUENCE [LARGE SCALE GENOMIC DNA]</scope>
    <source>
        <strain evidence="3 4">CSTR1</strain>
    </source>
</reference>
<reference evidence="2" key="1">
    <citation type="journal article" date="2006" name="Nature">
        <title>Deciphering the evolution and metabolism of an anammox bacterium from a community genome.</title>
        <authorList>
            <person name="Strous M."/>
            <person name="Pelletier E."/>
            <person name="Mangenot S."/>
            <person name="Rattei T."/>
            <person name="Lehner A."/>
            <person name="Taylor M.W."/>
            <person name="Horn M."/>
            <person name="Daims H."/>
            <person name="Bartol-Mavel D."/>
            <person name="Wincker P."/>
            <person name="Barbe V."/>
            <person name="Fonknechten N."/>
            <person name="Vallenet D."/>
            <person name="Segurens B."/>
            <person name="Schenowitz-Truong C."/>
            <person name="Medigue C."/>
            <person name="Collingro A."/>
            <person name="Snel B."/>
            <person name="Dutilh B.E."/>
            <person name="OpDenCamp H.J.M."/>
            <person name="vanDerDrift C."/>
            <person name="Cirpus I."/>
            <person name="vanDePas-Schoonen K.T."/>
            <person name="Harhangi H.R."/>
            <person name="vanNiftrik L."/>
            <person name="Schmid M."/>
            <person name="Keltjens J."/>
            <person name="vanDeVossenberg J."/>
            <person name="Kartal B."/>
            <person name="Meier H."/>
            <person name="Frishman D."/>
            <person name="Huynen M.A."/>
            <person name="Mewes H."/>
            <person name="Weissenbach J."/>
            <person name="Jetten M.S.M."/>
            <person name="Wagner M."/>
            <person name="LePaslier D."/>
        </authorList>
    </citation>
    <scope>NUCLEOTIDE SEQUENCE</scope>
</reference>
<reference evidence="2" key="2">
    <citation type="submission" date="2006-01" db="EMBL/GenBank/DDBJ databases">
        <authorList>
            <person name="Genoscope"/>
        </authorList>
    </citation>
    <scope>NUCLEOTIDE SEQUENCE</scope>
</reference>
<name>Q1Q6A3_KUEST</name>
<organism evidence="2">
    <name type="scientific">Kuenenia stuttgartiensis</name>
    <dbReference type="NCBI Taxonomy" id="174633"/>
    <lineage>
        <taxon>Bacteria</taxon>
        <taxon>Pseudomonadati</taxon>
        <taxon>Planctomycetota</taxon>
        <taxon>Candidatus Brocadiia</taxon>
        <taxon>Candidatus Brocadiales</taxon>
        <taxon>Candidatus Brocadiaceae</taxon>
        <taxon>Candidatus Kuenenia</taxon>
    </lineage>
</organism>
<protein>
    <submittedName>
        <fullName evidence="2">Uncharacterized protein</fullName>
    </submittedName>
</protein>
<keyword evidence="1" id="KW-1133">Transmembrane helix</keyword>
<dbReference type="EMBL" id="CT573071">
    <property type="protein sequence ID" value="CAJ73095.1"/>
    <property type="molecule type" value="Genomic_DNA"/>
</dbReference>
<feature type="transmembrane region" description="Helical" evidence="1">
    <location>
        <begin position="35"/>
        <end position="53"/>
    </location>
</feature>
<evidence type="ECO:0000313" key="2">
    <source>
        <dbReference type="EMBL" id="CAJ73095.1"/>
    </source>
</evidence>
<keyword evidence="1" id="KW-0472">Membrane</keyword>
<sequence length="54" mass="6086">MGKGQGGSRGLNLASRAHPTFHSKRYLENYIRLQLIHNAFFNSVGFLAFLCAFQ</sequence>
<keyword evidence="1" id="KW-0812">Transmembrane</keyword>
<proteinExistence type="predicted"/>
<dbReference type="AlphaFoldDB" id="Q1Q6A3"/>
<evidence type="ECO:0000313" key="4">
    <source>
        <dbReference type="Proteomes" id="UP000501926"/>
    </source>
</evidence>
<dbReference type="Proteomes" id="UP000501926">
    <property type="component" value="Chromosome"/>
</dbReference>
<gene>
    <name evidence="3" type="ORF">KsCSTR_37250</name>
    <name evidence="2" type="ORF">kuste2350</name>
</gene>
<evidence type="ECO:0000256" key="1">
    <source>
        <dbReference type="SAM" id="Phobius"/>
    </source>
</evidence>
<evidence type="ECO:0000313" key="3">
    <source>
        <dbReference type="EMBL" id="QII13104.1"/>
    </source>
</evidence>